<evidence type="ECO:0000313" key="2">
    <source>
        <dbReference type="EMBL" id="KAJ8870656.1"/>
    </source>
</evidence>
<keyword evidence="1" id="KW-1133">Transmembrane helix</keyword>
<feature type="transmembrane region" description="Helical" evidence="1">
    <location>
        <begin position="35"/>
        <end position="55"/>
    </location>
</feature>
<dbReference type="Gene3D" id="3.30.420.10">
    <property type="entry name" value="Ribonuclease H-like superfamily/Ribonuclease H"/>
    <property type="match status" value="1"/>
</dbReference>
<evidence type="ECO:0000313" key="3">
    <source>
        <dbReference type="Proteomes" id="UP001159363"/>
    </source>
</evidence>
<dbReference type="PANTHER" id="PTHR31511">
    <property type="entry name" value="PROTEIN CBG23764"/>
    <property type="match status" value="1"/>
</dbReference>
<sequence length="342" mass="39273">MIANSRDWVRLLRLRKLLETHLMLKQVTQLPSTNMFHTLVTFCWFVHTILLSLYFEFVGADCILKLVDKLVELTKWVAGIYSVIVLIKPKTPADEARLAAQKSCHICKELFGTDDVVVNHDHLMGKIRGCAHNKCKLNFRLPKRQVVAVFHNLQNYDAHFLIKPLAEHHVMLHDGTVLIKIPEKIQVIGMTFEKYKRITKQIPNGTDCNGNAQYFKLRFIDPFQFMSASLETLAGNLLLAQLSIAHSMFPDNTQFELAKRKGLPDSMCKSLPPKDGFHNMMRGEDISDEYCAHAQTTWDAFNCINLLQYAILYLRVYTCLLVDVFENFRTVCLAHYGLDPTI</sequence>
<keyword evidence="3" id="KW-1185">Reference proteome</keyword>
<dbReference type="InterPro" id="IPR044925">
    <property type="entry name" value="His-Me_finger_sf"/>
</dbReference>
<dbReference type="SUPFAM" id="SSF54060">
    <property type="entry name" value="His-Me finger endonucleases"/>
    <property type="match status" value="1"/>
</dbReference>
<proteinExistence type="predicted"/>
<dbReference type="PANTHER" id="PTHR31511:SF12">
    <property type="entry name" value="RHO TERMINATION FACTOR N-TERMINAL DOMAIN-CONTAINING PROTEIN"/>
    <property type="match status" value="1"/>
</dbReference>
<dbReference type="EMBL" id="JARBHB010000013">
    <property type="protein sequence ID" value="KAJ8870656.1"/>
    <property type="molecule type" value="Genomic_DNA"/>
</dbReference>
<keyword evidence="1" id="KW-0812">Transmembrane</keyword>
<keyword evidence="1" id="KW-0472">Membrane</keyword>
<dbReference type="Proteomes" id="UP001159363">
    <property type="component" value="Chromosome 12"/>
</dbReference>
<evidence type="ECO:0000256" key="1">
    <source>
        <dbReference type="SAM" id="Phobius"/>
    </source>
</evidence>
<comment type="caution">
    <text evidence="2">The sequence shown here is derived from an EMBL/GenBank/DDBJ whole genome shotgun (WGS) entry which is preliminary data.</text>
</comment>
<accession>A0ABQ9GFZ3</accession>
<dbReference type="InterPro" id="IPR036397">
    <property type="entry name" value="RNaseH_sf"/>
</dbReference>
<name>A0ABQ9GFZ3_9NEOP</name>
<organism evidence="2 3">
    <name type="scientific">Dryococelus australis</name>
    <dbReference type="NCBI Taxonomy" id="614101"/>
    <lineage>
        <taxon>Eukaryota</taxon>
        <taxon>Metazoa</taxon>
        <taxon>Ecdysozoa</taxon>
        <taxon>Arthropoda</taxon>
        <taxon>Hexapoda</taxon>
        <taxon>Insecta</taxon>
        <taxon>Pterygota</taxon>
        <taxon>Neoptera</taxon>
        <taxon>Polyneoptera</taxon>
        <taxon>Phasmatodea</taxon>
        <taxon>Verophasmatodea</taxon>
        <taxon>Anareolatae</taxon>
        <taxon>Phasmatidae</taxon>
        <taxon>Eurycanthinae</taxon>
        <taxon>Dryococelus</taxon>
    </lineage>
</organism>
<reference evidence="2 3" key="1">
    <citation type="submission" date="2023-02" db="EMBL/GenBank/DDBJ databases">
        <title>LHISI_Scaffold_Assembly.</title>
        <authorList>
            <person name="Stuart O.P."/>
            <person name="Cleave R."/>
            <person name="Magrath M.J.L."/>
            <person name="Mikheyev A.S."/>
        </authorList>
    </citation>
    <scope>NUCLEOTIDE SEQUENCE [LARGE SCALE GENOMIC DNA]</scope>
    <source>
        <strain evidence="2">Daus_M_001</strain>
        <tissue evidence="2">Leg muscle</tissue>
    </source>
</reference>
<protein>
    <recommendedName>
        <fullName evidence="4">DNA-directed DNA polymerase</fullName>
    </recommendedName>
</protein>
<evidence type="ECO:0008006" key="4">
    <source>
        <dbReference type="Google" id="ProtNLM"/>
    </source>
</evidence>
<gene>
    <name evidence="2" type="ORF">PR048_029679</name>
</gene>